<proteinExistence type="predicted"/>
<protein>
    <submittedName>
        <fullName evidence="1">Uncharacterized protein</fullName>
    </submittedName>
</protein>
<gene>
    <name evidence="1" type="ORF">MM415A00143_0049</name>
</gene>
<dbReference type="AlphaFoldDB" id="A0A6M3Y7Q4"/>
<name>A0A6M3Y7Q4_9ZZZZ</name>
<sequence>MKKMQSFNDRLKAGQTKPELMKYFCINEQQYEKTIACLDRIHAAAQGGKS</sequence>
<evidence type="ECO:0000313" key="1">
    <source>
        <dbReference type="EMBL" id="QJI05374.1"/>
    </source>
</evidence>
<reference evidence="1" key="1">
    <citation type="submission" date="2020-03" db="EMBL/GenBank/DDBJ databases">
        <title>The deep terrestrial virosphere.</title>
        <authorList>
            <person name="Holmfeldt K."/>
            <person name="Nilsson E."/>
            <person name="Simone D."/>
            <person name="Lopez-Fernandez M."/>
            <person name="Wu X."/>
            <person name="de Brujin I."/>
            <person name="Lundin D."/>
            <person name="Andersson A."/>
            <person name="Bertilsson S."/>
            <person name="Dopson M."/>
        </authorList>
    </citation>
    <scope>NUCLEOTIDE SEQUENCE</scope>
    <source>
        <strain evidence="1">MM415A00143</strain>
    </source>
</reference>
<accession>A0A6M3Y7Q4</accession>
<organism evidence="1">
    <name type="scientific">viral metagenome</name>
    <dbReference type="NCBI Taxonomy" id="1070528"/>
    <lineage>
        <taxon>unclassified sequences</taxon>
        <taxon>metagenomes</taxon>
        <taxon>organismal metagenomes</taxon>
    </lineage>
</organism>
<dbReference type="EMBL" id="MT145198">
    <property type="protein sequence ID" value="QJI05374.1"/>
    <property type="molecule type" value="Genomic_DNA"/>
</dbReference>